<dbReference type="Proteomes" id="UP000054350">
    <property type="component" value="Unassembled WGS sequence"/>
</dbReference>
<dbReference type="EMBL" id="GG745331">
    <property type="protein sequence ID" value="KNE57128.1"/>
    <property type="molecule type" value="Genomic_DNA"/>
</dbReference>
<feature type="region of interest" description="Disordered" evidence="2">
    <location>
        <begin position="1"/>
        <end position="342"/>
    </location>
</feature>
<protein>
    <recommendedName>
        <fullName evidence="3">Knl1 C-terminal RWD domain-containing protein</fullName>
    </recommendedName>
</protein>
<feature type="region of interest" description="Disordered" evidence="2">
    <location>
        <begin position="660"/>
        <end position="757"/>
    </location>
</feature>
<proteinExistence type="predicted"/>
<dbReference type="OrthoDB" id="5590470at2759"/>
<dbReference type="Pfam" id="PF18210">
    <property type="entry name" value="Knl1_RWD_C"/>
    <property type="match status" value="1"/>
</dbReference>
<reference evidence="5" key="2">
    <citation type="submission" date="2009-11" db="EMBL/GenBank/DDBJ databases">
        <title>The Genome Sequence of Allomyces macrogynus strain ATCC 38327.</title>
        <authorList>
            <consortium name="The Broad Institute Genome Sequencing Platform"/>
            <person name="Russ C."/>
            <person name="Cuomo C."/>
            <person name="Shea T."/>
            <person name="Young S.K."/>
            <person name="Zeng Q."/>
            <person name="Koehrsen M."/>
            <person name="Haas B."/>
            <person name="Borodovsky M."/>
            <person name="Guigo R."/>
            <person name="Alvarado L."/>
            <person name="Berlin A."/>
            <person name="Borenstein D."/>
            <person name="Chen Z."/>
            <person name="Engels R."/>
            <person name="Freedman E."/>
            <person name="Gellesch M."/>
            <person name="Goldberg J."/>
            <person name="Griggs A."/>
            <person name="Gujja S."/>
            <person name="Heiman D."/>
            <person name="Hepburn T."/>
            <person name="Howarth C."/>
            <person name="Jen D."/>
            <person name="Larson L."/>
            <person name="Lewis B."/>
            <person name="Mehta T."/>
            <person name="Park D."/>
            <person name="Pearson M."/>
            <person name="Roberts A."/>
            <person name="Saif S."/>
            <person name="Shenoy N."/>
            <person name="Sisk P."/>
            <person name="Stolte C."/>
            <person name="Sykes S."/>
            <person name="Walk T."/>
            <person name="White J."/>
            <person name="Yandava C."/>
            <person name="Burger G."/>
            <person name="Gray M.W."/>
            <person name="Holland P.W.H."/>
            <person name="King N."/>
            <person name="Lang F.B.F."/>
            <person name="Roger A.J."/>
            <person name="Ruiz-Trillo I."/>
            <person name="Lander E."/>
            <person name="Nusbaum C."/>
        </authorList>
    </citation>
    <scope>NUCLEOTIDE SEQUENCE [LARGE SCALE GENOMIC DNA]</scope>
    <source>
        <strain evidence="5">ATCC 38327</strain>
    </source>
</reference>
<gene>
    <name evidence="4" type="ORF">AMAG_18005</name>
</gene>
<dbReference type="GO" id="GO:0000776">
    <property type="term" value="C:kinetochore"/>
    <property type="evidence" value="ECO:0007669"/>
    <property type="project" value="TreeGrafter"/>
</dbReference>
<feature type="compositionally biased region" description="Low complexity" evidence="2">
    <location>
        <begin position="459"/>
        <end position="468"/>
    </location>
</feature>
<feature type="compositionally biased region" description="Basic and acidic residues" evidence="2">
    <location>
        <begin position="687"/>
        <end position="705"/>
    </location>
</feature>
<dbReference type="PANTHER" id="PTHR28260">
    <property type="entry name" value="SPINDLE POLE BODY COMPONENT SPC105"/>
    <property type="match status" value="1"/>
</dbReference>
<dbReference type="GO" id="GO:0007094">
    <property type="term" value="P:mitotic spindle assembly checkpoint signaling"/>
    <property type="evidence" value="ECO:0007669"/>
    <property type="project" value="TreeGrafter"/>
</dbReference>
<feature type="compositionally biased region" description="Polar residues" evidence="2">
    <location>
        <begin position="544"/>
        <end position="557"/>
    </location>
</feature>
<feature type="compositionally biased region" description="Low complexity" evidence="2">
    <location>
        <begin position="477"/>
        <end position="486"/>
    </location>
</feature>
<feature type="region of interest" description="Disordered" evidence="2">
    <location>
        <begin position="417"/>
        <end position="642"/>
    </location>
</feature>
<feature type="compositionally biased region" description="Low complexity" evidence="2">
    <location>
        <begin position="56"/>
        <end position="79"/>
    </location>
</feature>
<dbReference type="GO" id="GO:1990758">
    <property type="term" value="P:mitotic sister chromatid biorientation"/>
    <property type="evidence" value="ECO:0007669"/>
    <property type="project" value="TreeGrafter"/>
</dbReference>
<feature type="domain" description="Knl1 C-terminal RWD" evidence="3">
    <location>
        <begin position="996"/>
        <end position="1182"/>
    </location>
</feature>
<keyword evidence="1" id="KW-0175">Coiled coil</keyword>
<dbReference type="VEuPathDB" id="FungiDB:AMAG_18005"/>
<reference evidence="4 5" key="1">
    <citation type="submission" date="2009-11" db="EMBL/GenBank/DDBJ databases">
        <title>Annotation of Allomyces macrogynus ATCC 38327.</title>
        <authorList>
            <consortium name="The Broad Institute Genome Sequencing Platform"/>
            <person name="Russ C."/>
            <person name="Cuomo C."/>
            <person name="Burger G."/>
            <person name="Gray M.W."/>
            <person name="Holland P.W.H."/>
            <person name="King N."/>
            <person name="Lang F.B.F."/>
            <person name="Roger A.J."/>
            <person name="Ruiz-Trillo I."/>
            <person name="Young S.K."/>
            <person name="Zeng Q."/>
            <person name="Gargeya S."/>
            <person name="Fitzgerald M."/>
            <person name="Haas B."/>
            <person name="Abouelleil A."/>
            <person name="Alvarado L."/>
            <person name="Arachchi H.M."/>
            <person name="Berlin A."/>
            <person name="Chapman S.B."/>
            <person name="Gearin G."/>
            <person name="Goldberg J."/>
            <person name="Griggs A."/>
            <person name="Gujja S."/>
            <person name="Hansen M."/>
            <person name="Heiman D."/>
            <person name="Howarth C."/>
            <person name="Larimer J."/>
            <person name="Lui A."/>
            <person name="MacDonald P.J.P."/>
            <person name="McCowen C."/>
            <person name="Montmayeur A."/>
            <person name="Murphy C."/>
            <person name="Neiman D."/>
            <person name="Pearson M."/>
            <person name="Priest M."/>
            <person name="Roberts A."/>
            <person name="Saif S."/>
            <person name="Shea T."/>
            <person name="Sisk P."/>
            <person name="Stolte C."/>
            <person name="Sykes S."/>
            <person name="Wortman J."/>
            <person name="Nusbaum C."/>
            <person name="Birren B."/>
        </authorList>
    </citation>
    <scope>NUCLEOTIDE SEQUENCE [LARGE SCALE GENOMIC DNA]</scope>
    <source>
        <strain evidence="4 5">ATCC 38327</strain>
    </source>
</reference>
<feature type="compositionally biased region" description="Low complexity" evidence="2">
    <location>
        <begin position="417"/>
        <end position="427"/>
    </location>
</feature>
<feature type="compositionally biased region" description="Pro residues" evidence="2">
    <location>
        <begin position="501"/>
        <end position="522"/>
    </location>
</feature>
<feature type="compositionally biased region" description="Low complexity" evidence="2">
    <location>
        <begin position="288"/>
        <end position="297"/>
    </location>
</feature>
<name>A0A0L0S3J4_ALLM3</name>
<dbReference type="GO" id="GO:0034501">
    <property type="term" value="P:protein localization to kinetochore"/>
    <property type="evidence" value="ECO:0007669"/>
    <property type="project" value="TreeGrafter"/>
</dbReference>
<keyword evidence="5" id="KW-1185">Reference proteome</keyword>
<evidence type="ECO:0000313" key="4">
    <source>
        <dbReference type="EMBL" id="KNE57128.1"/>
    </source>
</evidence>
<dbReference type="PANTHER" id="PTHR28260:SF1">
    <property type="entry name" value="SPINDLE POLE BODY COMPONENT SPC105"/>
    <property type="match status" value="1"/>
</dbReference>
<evidence type="ECO:0000256" key="2">
    <source>
        <dbReference type="SAM" id="MobiDB-lite"/>
    </source>
</evidence>
<dbReference type="InterPro" id="IPR040850">
    <property type="entry name" value="Knl1_RWD_C"/>
</dbReference>
<evidence type="ECO:0000313" key="5">
    <source>
        <dbReference type="Proteomes" id="UP000054350"/>
    </source>
</evidence>
<feature type="compositionally biased region" description="Acidic residues" evidence="2">
    <location>
        <begin position="159"/>
        <end position="177"/>
    </location>
</feature>
<feature type="compositionally biased region" description="Basic and acidic residues" evidence="2">
    <location>
        <begin position="206"/>
        <end position="225"/>
    </location>
</feature>
<feature type="coiled-coil region" evidence="1">
    <location>
        <begin position="929"/>
        <end position="1027"/>
    </location>
</feature>
<organism evidence="4 5">
    <name type="scientific">Allomyces macrogynus (strain ATCC 38327)</name>
    <name type="common">Allomyces javanicus var. macrogynus</name>
    <dbReference type="NCBI Taxonomy" id="578462"/>
    <lineage>
        <taxon>Eukaryota</taxon>
        <taxon>Fungi</taxon>
        <taxon>Fungi incertae sedis</taxon>
        <taxon>Blastocladiomycota</taxon>
        <taxon>Blastocladiomycetes</taxon>
        <taxon>Blastocladiales</taxon>
        <taxon>Blastocladiaceae</taxon>
        <taxon>Allomyces</taxon>
    </lineage>
</organism>
<dbReference type="InterPro" id="IPR033338">
    <property type="entry name" value="Spc105/Spc7"/>
</dbReference>
<feature type="compositionally biased region" description="Basic and acidic residues" evidence="2">
    <location>
        <begin position="558"/>
        <end position="572"/>
    </location>
</feature>
<evidence type="ECO:0000256" key="1">
    <source>
        <dbReference type="SAM" id="Coils"/>
    </source>
</evidence>
<accession>A0A0L0S3J4</accession>
<sequence length="1321" mass="143711">MKRGSRDSETDDEDTGPVPPASASSVPPKSPKSPLLKHPRLHSPRVSSPLRMPPLRTATPESPTRSPASRTPSRTPLRRGAARDDENGDNDDTASRATASSSGVTKGILRRPDSAPEAADRRKSLGRRVSFARAARVKMFEKDPNAKAVPEPDPSRYYDDDEEDEDDDDNCPYDEPDFPATYRRSSGPHAFAPFVDEDIDPQPDSAPDHQADHTDTHPHHPRDSSMETSDAGDTSFEVPVKGNDSLDTTTTAPPHDDSDATASSLGSLGHLDSTGDAPRAANDEMDVWATPAPTTPGSAPPTWPSMIAASGRRNDAALTFPVSPIHAPDAPPAPANDDGEVSTANLTATLQASVVGQDEHAVAAQYEFDLDDGLTGVISHELSSGSESPAPRLYPTLDDMETGREDDALARYLAQVASSSAASERASPTTPRIARGIVDDDDDKTITLTRHIATPSPPAAFAAAAPTPTFTPPPAPATTAWTPGMSTPGGGGGETTSLLDFPPPPPPAVQHSPPPPPPPPPANEARTPSPEAESSLLDLFPPLESSSSETVPPQVQEQEAKTDLREASREMTEATQRNLQVLADSPVRQERYARPASAMRIGTPTMEPPAKRRRIASSPAISSPLARTPRRGTPTPRRMTPLRTPVQGVADVRVTPLSSRVNRLLNRKSMAMSPMQPPDGEDGEEEMGARDEDWIGDGEVGHLDDAPMLGSDAHHDEDDDELATPSRPRRRQRSRSAASPFPAVTDPDESVAFGDDGDDLMDVNLDLVEDLEHDDPRAPLHALNTLDDVLRDCGVDGFVETPVPDLPLTRRIATDIYPALVVHLPELDVHHTMCADLVDRIHEIDESNAAQLAEAEGTVPAFVRRYREAVEMGDDEERMELAEKARMTATGARRFALHAYNQAWAGQVQGLVATYQASREALVHDNAVLDEHVRTLSEAKSVLQDAIEEDIEARRKLRAEHETHMARLNGEVRAAREELESIRARRLDVERRCQHIREESRALETQVHTQQIRAQNLQRRIVEVDREAQQYTFFTIDDWKRVRDECDLITNLTGWTVDVVAPVADVREPVPVADLLERAAGNRGTRLVFTYRSTLRVEYDVKGGDWTLRSVAAVVGTDPSPARAYPGPAPRCSAHLVFTDHQLLTHAASLIMDRLARHTHLTCNVHTAMRWVATRWDAWLLLAHNVYALGIAMPCTVLIEQPVTGGDIAAAAARVPAVVSAKWHEQDPTSARVRVTVALAEQGKYKVDLHWVVDLWTVVAPVVGNVRVLRGTPFELEPVFGSVDPQAVWEAVNDPEIVPGDFISMARAAITAARRCNGVMQ</sequence>
<evidence type="ECO:0000259" key="3">
    <source>
        <dbReference type="Pfam" id="PF18210"/>
    </source>
</evidence>
<feature type="compositionally biased region" description="Low complexity" evidence="2">
    <location>
        <begin position="616"/>
        <end position="642"/>
    </location>
</feature>
<feature type="compositionally biased region" description="Basic and acidic residues" evidence="2">
    <location>
        <begin position="110"/>
        <end position="123"/>
    </location>
</feature>